<evidence type="ECO:0000256" key="1">
    <source>
        <dbReference type="ARBA" id="ARBA00009903"/>
    </source>
</evidence>
<dbReference type="Pfam" id="PF00069">
    <property type="entry name" value="Pkinase"/>
    <property type="match status" value="2"/>
</dbReference>
<evidence type="ECO:0000259" key="11">
    <source>
        <dbReference type="PROSITE" id="PS50011"/>
    </source>
</evidence>
<evidence type="ECO:0000256" key="3">
    <source>
        <dbReference type="ARBA" id="ARBA00022527"/>
    </source>
</evidence>
<dbReference type="FunFam" id="3.30.200.20:FF:000351">
    <property type="entry name" value="protein kinase PINOID 2"/>
    <property type="match status" value="1"/>
</dbReference>
<keyword evidence="6" id="KW-0418">Kinase</keyword>
<dbReference type="PROSITE" id="PS00108">
    <property type="entry name" value="PROTEIN_KINASE_ST"/>
    <property type="match status" value="1"/>
</dbReference>
<evidence type="ECO:0000256" key="10">
    <source>
        <dbReference type="SAM" id="MobiDB-lite"/>
    </source>
</evidence>
<dbReference type="EMBL" id="UZAU01000768">
    <property type="status" value="NOT_ANNOTATED_CDS"/>
    <property type="molecule type" value="Genomic_DNA"/>
</dbReference>
<keyword evidence="13" id="KW-1185">Reference proteome</keyword>
<dbReference type="EC" id="2.7.11.1" evidence="2"/>
<comment type="similarity">
    <text evidence="1">Belongs to the protein kinase superfamily. AGC Ser/Thr protein kinase family.</text>
</comment>
<dbReference type="GO" id="GO:0004674">
    <property type="term" value="F:protein serine/threonine kinase activity"/>
    <property type="evidence" value="ECO:0007669"/>
    <property type="project" value="UniProtKB-KW"/>
</dbReference>
<protein>
    <recommendedName>
        <fullName evidence="2">non-specific serine/threonine protein kinase</fullName>
        <ecNumber evidence="2">2.7.11.1</ecNumber>
    </recommendedName>
</protein>
<dbReference type="Gene3D" id="1.10.510.10">
    <property type="entry name" value="Transferase(Phosphotransferase) domain 1"/>
    <property type="match status" value="2"/>
</dbReference>
<sequence>MLELGLGRDSDVAPIELSTSQSQEENTNRSISLKPHRSSDFAYSAIRSATFGRESGLTFHDFNILKKIGAGDIGTVYLCRLSNHNNNDEVNSNLSCYYAMKVVDKEILAVKKKVHRAEMEKKILKMLDHPFLPTLYAEFEASHFSCIVMEYCSGGDLHSLRHKQPHKRFSLNSARFYAAEVLVALEYLHMLGIIYRDLKPENVLVRSDGHIMLSDFDLSLCSDAIPAVESPDSSPPYVPSPSTTPSYSRSHTSTTSTSSSLSPFACFPNRLFRSRRVQTLTAANRLFVAEPVTARSCSFVGTHEYVSPEVASGRSHGNAVDWWAYGVFIYEMIYGRTPFAAQSNELTLLNIVKTPLAFPTPMPSSPLELHARDLISGLLDKDPTRRLGAKRGAAEVKKHPFFKGLNLALIRSSPPPELSALPDFVTGKMTAPPEEGLFEVLTRQQKRPLPTDKWRSRRTMTWILGSVAAYSISYEVWRALEQKFAGQSKARLLQLKSQLTNIQKGPEYDPVVSGITSSIESKRLEKIQALLMAYECRLERHHAVTEISNKMATNLTIGGPRFWIQSKFKDPIHTTPPKAFLAEQDSIDHMDYQAYSFNIVLDFGEDSL</sequence>
<dbReference type="InterPro" id="IPR000719">
    <property type="entry name" value="Prot_kinase_dom"/>
</dbReference>
<feature type="domain" description="Protein kinase" evidence="11">
    <location>
        <begin position="62"/>
        <end position="402"/>
    </location>
</feature>
<evidence type="ECO:0000256" key="6">
    <source>
        <dbReference type="ARBA" id="ARBA00022777"/>
    </source>
</evidence>
<evidence type="ECO:0000256" key="2">
    <source>
        <dbReference type="ARBA" id="ARBA00012513"/>
    </source>
</evidence>
<keyword evidence="5" id="KW-0547">Nucleotide-binding</keyword>
<dbReference type="FunFam" id="1.10.510.10:FF:000277">
    <property type="entry name" value="protein kinase PINOID"/>
    <property type="match status" value="1"/>
</dbReference>
<accession>A0A803QEC6</accession>
<dbReference type="GO" id="GO:0005524">
    <property type="term" value="F:ATP binding"/>
    <property type="evidence" value="ECO:0007669"/>
    <property type="project" value="UniProtKB-KW"/>
</dbReference>
<evidence type="ECO:0000256" key="4">
    <source>
        <dbReference type="ARBA" id="ARBA00022679"/>
    </source>
</evidence>
<dbReference type="Proteomes" id="UP000596661">
    <property type="component" value="Chromosome 9"/>
</dbReference>
<evidence type="ECO:0000256" key="7">
    <source>
        <dbReference type="ARBA" id="ARBA00022840"/>
    </source>
</evidence>
<dbReference type="Gene3D" id="3.30.200.20">
    <property type="entry name" value="Phosphorylase Kinase, domain 1"/>
    <property type="match status" value="1"/>
</dbReference>
<evidence type="ECO:0000313" key="12">
    <source>
        <dbReference type="EnsemblPlants" id="cds.evm.model.09.1409"/>
    </source>
</evidence>
<evidence type="ECO:0000313" key="13">
    <source>
        <dbReference type="Proteomes" id="UP000596661"/>
    </source>
</evidence>
<name>A0A803QEC6_CANSA</name>
<dbReference type="PROSITE" id="PS50011">
    <property type="entry name" value="PROTEIN_KINASE_DOM"/>
    <property type="match status" value="1"/>
</dbReference>
<dbReference type="SMART" id="SM00220">
    <property type="entry name" value="S_TKc"/>
    <property type="match status" value="1"/>
</dbReference>
<dbReference type="Gramene" id="evm.model.09.1409">
    <property type="protein sequence ID" value="cds.evm.model.09.1409"/>
    <property type="gene ID" value="evm.TU.09.1409"/>
</dbReference>
<reference evidence="12" key="1">
    <citation type="submission" date="2018-11" db="EMBL/GenBank/DDBJ databases">
        <authorList>
            <person name="Grassa J C."/>
        </authorList>
    </citation>
    <scope>NUCLEOTIDE SEQUENCE [LARGE SCALE GENOMIC DNA]</scope>
</reference>
<dbReference type="PANTHER" id="PTHR45637">
    <property type="entry name" value="FLIPPASE KINASE 1-RELATED"/>
    <property type="match status" value="1"/>
</dbReference>
<organism evidence="12 13">
    <name type="scientific">Cannabis sativa</name>
    <name type="common">Hemp</name>
    <name type="synonym">Marijuana</name>
    <dbReference type="NCBI Taxonomy" id="3483"/>
    <lineage>
        <taxon>Eukaryota</taxon>
        <taxon>Viridiplantae</taxon>
        <taxon>Streptophyta</taxon>
        <taxon>Embryophyta</taxon>
        <taxon>Tracheophyta</taxon>
        <taxon>Spermatophyta</taxon>
        <taxon>Magnoliopsida</taxon>
        <taxon>eudicotyledons</taxon>
        <taxon>Gunneridae</taxon>
        <taxon>Pentapetalae</taxon>
        <taxon>rosids</taxon>
        <taxon>fabids</taxon>
        <taxon>Rosales</taxon>
        <taxon>Cannabaceae</taxon>
        <taxon>Cannabis</taxon>
    </lineage>
</organism>
<dbReference type="InterPro" id="IPR011009">
    <property type="entry name" value="Kinase-like_dom_sf"/>
</dbReference>
<reference evidence="12" key="2">
    <citation type="submission" date="2021-03" db="UniProtKB">
        <authorList>
            <consortium name="EnsemblPlants"/>
        </authorList>
    </citation>
    <scope>IDENTIFICATION</scope>
</reference>
<dbReference type="EnsemblPlants" id="evm.model.09.1409">
    <property type="protein sequence ID" value="cds.evm.model.09.1409"/>
    <property type="gene ID" value="evm.TU.09.1409"/>
</dbReference>
<keyword evidence="3" id="KW-0723">Serine/threonine-protein kinase</keyword>
<keyword evidence="7" id="KW-0067">ATP-binding</keyword>
<dbReference type="InterPro" id="IPR008271">
    <property type="entry name" value="Ser/Thr_kinase_AS"/>
</dbReference>
<comment type="catalytic activity">
    <reaction evidence="8">
        <text>L-threonyl-[protein] + ATP = O-phospho-L-threonyl-[protein] + ADP + H(+)</text>
        <dbReference type="Rhea" id="RHEA:46608"/>
        <dbReference type="Rhea" id="RHEA-COMP:11060"/>
        <dbReference type="Rhea" id="RHEA-COMP:11605"/>
        <dbReference type="ChEBI" id="CHEBI:15378"/>
        <dbReference type="ChEBI" id="CHEBI:30013"/>
        <dbReference type="ChEBI" id="CHEBI:30616"/>
        <dbReference type="ChEBI" id="CHEBI:61977"/>
        <dbReference type="ChEBI" id="CHEBI:456216"/>
        <dbReference type="EC" id="2.7.11.1"/>
    </reaction>
</comment>
<evidence type="ECO:0000256" key="8">
    <source>
        <dbReference type="ARBA" id="ARBA00047899"/>
    </source>
</evidence>
<dbReference type="OMA" id="SCYYAMK"/>
<evidence type="ECO:0000256" key="9">
    <source>
        <dbReference type="ARBA" id="ARBA00048679"/>
    </source>
</evidence>
<dbReference type="AlphaFoldDB" id="A0A803QEC6"/>
<keyword evidence="4" id="KW-0808">Transferase</keyword>
<feature type="region of interest" description="Disordered" evidence="10">
    <location>
        <begin position="228"/>
        <end position="261"/>
    </location>
</feature>
<comment type="catalytic activity">
    <reaction evidence="9">
        <text>L-seryl-[protein] + ATP = O-phospho-L-seryl-[protein] + ADP + H(+)</text>
        <dbReference type="Rhea" id="RHEA:17989"/>
        <dbReference type="Rhea" id="RHEA-COMP:9863"/>
        <dbReference type="Rhea" id="RHEA-COMP:11604"/>
        <dbReference type="ChEBI" id="CHEBI:15378"/>
        <dbReference type="ChEBI" id="CHEBI:29999"/>
        <dbReference type="ChEBI" id="CHEBI:30616"/>
        <dbReference type="ChEBI" id="CHEBI:83421"/>
        <dbReference type="ChEBI" id="CHEBI:456216"/>
        <dbReference type="EC" id="2.7.11.1"/>
    </reaction>
</comment>
<proteinExistence type="inferred from homology"/>
<dbReference type="SUPFAM" id="SSF56112">
    <property type="entry name" value="Protein kinase-like (PK-like)"/>
    <property type="match status" value="1"/>
</dbReference>
<evidence type="ECO:0000256" key="5">
    <source>
        <dbReference type="ARBA" id="ARBA00022741"/>
    </source>
</evidence>
<feature type="compositionally biased region" description="Low complexity" evidence="10">
    <location>
        <begin position="240"/>
        <end position="261"/>
    </location>
</feature>